<dbReference type="AlphaFoldDB" id="A0A1H2GP14"/>
<organism evidence="2 3">
    <name type="scientific">Gordonia westfalica</name>
    <dbReference type="NCBI Taxonomy" id="158898"/>
    <lineage>
        <taxon>Bacteria</taxon>
        <taxon>Bacillati</taxon>
        <taxon>Actinomycetota</taxon>
        <taxon>Actinomycetes</taxon>
        <taxon>Mycobacteriales</taxon>
        <taxon>Gordoniaceae</taxon>
        <taxon>Gordonia</taxon>
    </lineage>
</organism>
<protein>
    <submittedName>
        <fullName evidence="2">AAA-like domain-containing protein</fullName>
    </submittedName>
</protein>
<dbReference type="PANTHER" id="PTHR42957:SF1">
    <property type="entry name" value="HELICASE MJ1565-RELATED"/>
    <property type="match status" value="1"/>
</dbReference>
<accession>A0A1H2GP14</accession>
<dbReference type="SUPFAM" id="SSF52540">
    <property type="entry name" value="P-loop containing nucleoside triphosphate hydrolases"/>
    <property type="match status" value="1"/>
</dbReference>
<dbReference type="EMBL" id="FNLM01000034">
    <property type="protein sequence ID" value="SDU21245.1"/>
    <property type="molecule type" value="Genomic_DNA"/>
</dbReference>
<sequence>MAATDIIDERPQATVLDLGGFAHPAEPKVAALSVLEHLGARREERRPILIVIDEAHNICPPNATTAVEQALIERVVQIAAEGRQFGLWLLLSTQRPTKIHPNVLSQCDNLCLMRMNAPRDLAELADTFGFVGEHMLAESPEFRQGEALFAGGFIPTPTFHPDGGADHRRGRRRRRGTARHLKSDALFAKLAGEPNLANE</sequence>
<evidence type="ECO:0000313" key="3">
    <source>
        <dbReference type="Proteomes" id="UP000183180"/>
    </source>
</evidence>
<evidence type="ECO:0000256" key="1">
    <source>
        <dbReference type="SAM" id="MobiDB-lite"/>
    </source>
</evidence>
<gene>
    <name evidence="2" type="ORF">SAMN04488548_13428</name>
</gene>
<proteinExistence type="predicted"/>
<dbReference type="InterPro" id="IPR008571">
    <property type="entry name" value="HerA-like"/>
</dbReference>
<feature type="region of interest" description="Disordered" evidence="1">
    <location>
        <begin position="159"/>
        <end position="178"/>
    </location>
</feature>
<evidence type="ECO:0000313" key="2">
    <source>
        <dbReference type="EMBL" id="SDU21245.1"/>
    </source>
</evidence>
<dbReference type="Gene3D" id="3.40.50.300">
    <property type="entry name" value="P-loop containing nucleotide triphosphate hydrolases"/>
    <property type="match status" value="1"/>
</dbReference>
<reference evidence="2 3" key="1">
    <citation type="submission" date="2016-10" db="EMBL/GenBank/DDBJ databases">
        <authorList>
            <person name="de Groot N.N."/>
        </authorList>
    </citation>
    <scope>NUCLEOTIDE SEQUENCE [LARGE SCALE GENOMIC DNA]</scope>
    <source>
        <strain evidence="2 3">DSM 44215</strain>
    </source>
</reference>
<dbReference type="PANTHER" id="PTHR42957">
    <property type="entry name" value="HELICASE MJ1565-RELATED"/>
    <property type="match status" value="1"/>
</dbReference>
<dbReference type="InterPro" id="IPR027417">
    <property type="entry name" value="P-loop_NTPase"/>
</dbReference>
<dbReference type="Proteomes" id="UP000183180">
    <property type="component" value="Unassembled WGS sequence"/>
</dbReference>
<dbReference type="STRING" id="158898.SAMN04488548_13428"/>
<feature type="compositionally biased region" description="Basic residues" evidence="1">
    <location>
        <begin position="168"/>
        <end position="178"/>
    </location>
</feature>
<name>A0A1H2GP14_9ACTN</name>